<dbReference type="SUPFAM" id="SSF53474">
    <property type="entry name" value="alpha/beta-Hydrolases"/>
    <property type="match status" value="2"/>
</dbReference>
<accession>A0ABQ0M0C4</accession>
<dbReference type="Proteomes" id="UP000815677">
    <property type="component" value="Unassembled WGS sequence"/>
</dbReference>
<evidence type="ECO:0000256" key="1">
    <source>
        <dbReference type="ARBA" id="ARBA00022801"/>
    </source>
</evidence>
<dbReference type="Pfam" id="PF20434">
    <property type="entry name" value="BD-FAE"/>
    <property type="match status" value="2"/>
</dbReference>
<reference evidence="3" key="1">
    <citation type="submission" date="2014-09" db="EMBL/GenBank/DDBJ databases">
        <title>Genome sequence of the luminous mushroom Mycena chlorophos for searching fungal bioluminescence genes.</title>
        <authorList>
            <person name="Tanaka Y."/>
            <person name="Kasuga D."/>
            <person name="Oba Y."/>
            <person name="Hase S."/>
            <person name="Sato K."/>
            <person name="Oba Y."/>
            <person name="Sakakibara Y."/>
        </authorList>
    </citation>
    <scope>NUCLEOTIDE SEQUENCE</scope>
</reference>
<gene>
    <name evidence="3" type="ORF">MCHLO_13419</name>
</gene>
<dbReference type="InterPro" id="IPR029058">
    <property type="entry name" value="AB_hydrolase_fold"/>
</dbReference>
<evidence type="ECO:0000313" key="4">
    <source>
        <dbReference type="Proteomes" id="UP000815677"/>
    </source>
</evidence>
<dbReference type="EMBL" id="DF849344">
    <property type="protein sequence ID" value="GAT56811.1"/>
    <property type="molecule type" value="Genomic_DNA"/>
</dbReference>
<feature type="domain" description="BD-FAE-like" evidence="2">
    <location>
        <begin position="350"/>
        <end position="488"/>
    </location>
</feature>
<organism evidence="3 4">
    <name type="scientific">Mycena chlorophos</name>
    <name type="common">Agaric fungus</name>
    <name type="synonym">Agaricus chlorophos</name>
    <dbReference type="NCBI Taxonomy" id="658473"/>
    <lineage>
        <taxon>Eukaryota</taxon>
        <taxon>Fungi</taxon>
        <taxon>Dikarya</taxon>
        <taxon>Basidiomycota</taxon>
        <taxon>Agaricomycotina</taxon>
        <taxon>Agaricomycetes</taxon>
        <taxon>Agaricomycetidae</taxon>
        <taxon>Agaricales</taxon>
        <taxon>Marasmiineae</taxon>
        <taxon>Mycenaceae</taxon>
        <taxon>Mycena</taxon>
    </lineage>
</organism>
<feature type="domain" description="BD-FAE-like" evidence="2">
    <location>
        <begin position="18"/>
        <end position="128"/>
    </location>
</feature>
<dbReference type="PANTHER" id="PTHR48081">
    <property type="entry name" value="AB HYDROLASE SUPERFAMILY PROTEIN C4A8.06C"/>
    <property type="match status" value="1"/>
</dbReference>
<dbReference type="PANTHER" id="PTHR48081:SF3">
    <property type="entry name" value="ALPHA_BETA HYDROLASE FOLD-3 DOMAIN-CONTAINING PROTEIN"/>
    <property type="match status" value="1"/>
</dbReference>
<proteinExistence type="predicted"/>
<dbReference type="Gene3D" id="3.40.50.1820">
    <property type="entry name" value="alpha/beta hydrolase"/>
    <property type="match status" value="2"/>
</dbReference>
<evidence type="ECO:0000313" key="3">
    <source>
        <dbReference type="EMBL" id="GAT56811.1"/>
    </source>
</evidence>
<keyword evidence="4" id="KW-1185">Reference proteome</keyword>
<name>A0ABQ0M0C4_MYCCL</name>
<evidence type="ECO:0000259" key="2">
    <source>
        <dbReference type="Pfam" id="PF20434"/>
    </source>
</evidence>
<keyword evidence="1" id="KW-0378">Hydrolase</keyword>
<dbReference type="InterPro" id="IPR049492">
    <property type="entry name" value="BD-FAE-like_dom"/>
</dbReference>
<protein>
    <submittedName>
        <fullName evidence="3">Polyketide synthase</fullName>
    </submittedName>
</protein>
<dbReference type="InterPro" id="IPR050300">
    <property type="entry name" value="GDXG_lipolytic_enzyme"/>
</dbReference>
<sequence length="638" mass="69098">MEPLTLVFAKVDGLELSMDVYIPRKASPTEKAPICLRFHGGGLVQGTRTSLSPHQLAAIDTYDLCIVSADYRLAPQTRLPGILSDCKAAMEFVSSQGFAEATGNRVDVSKLVVSGSSAGGFLALLCGTGIGFAACGLAPPPKVKGIAAIYPITGEYLHDALNPFVNAFPDLGDAFWTTKHHPPPFLQRIIPESEVAAFLDPAAPQSCHVPNDVPRGMFFFYAVQEWVWRWTNRIQTDFRRGILEKLVLEGTNIPASAVSIGPQLKALNKLEVPIYLVHGDADQLVPVKQSQDVEAALQELNATDHTYEEVPGVDHLYDRSPAYTMDSCIPTTMEPLELVFSQVDGLDLTLDVYVPPAATTTNKVPVYLWWHGGGLLQGTRKGLSPHHLAAVTKHNICIVSADYRLAPQTRLPGILADCKAAMEFVGSKAFAEATGGRVDANKIVVSGSSAGGWLSLLAGTGIGFEASGLALPPKVVGIAAIYPITDLADPFWHTKQHPVSYLPRVIPESELAPFLDPDAPKTCFAALDAPRSTFYHFMVQEALLEKLLVEGTGIAASAFAVAPQLKALGKFDTPVYQVHGDIDDKVPCRQARDVEKALQEINAPDHIYEELPGLNHLFDREPECTMESMYAFIARVTK</sequence>